<evidence type="ECO:0000256" key="2">
    <source>
        <dbReference type="SAM" id="Phobius"/>
    </source>
</evidence>
<accession>A0A1H3AKK5</accession>
<feature type="region of interest" description="Disordered" evidence="1">
    <location>
        <begin position="156"/>
        <end position="181"/>
    </location>
</feature>
<feature type="compositionally biased region" description="Low complexity" evidence="1">
    <location>
        <begin position="165"/>
        <end position="181"/>
    </location>
</feature>
<evidence type="ECO:0000313" key="3">
    <source>
        <dbReference type="EMBL" id="SDX29981.1"/>
    </source>
</evidence>
<keyword evidence="2" id="KW-1133">Transmembrane helix</keyword>
<organism evidence="3 4">
    <name type="scientific">Geodermatophilus africanus</name>
    <dbReference type="NCBI Taxonomy" id="1137993"/>
    <lineage>
        <taxon>Bacteria</taxon>
        <taxon>Bacillati</taxon>
        <taxon>Actinomycetota</taxon>
        <taxon>Actinomycetes</taxon>
        <taxon>Geodermatophilales</taxon>
        <taxon>Geodermatophilaceae</taxon>
        <taxon>Geodermatophilus</taxon>
    </lineage>
</organism>
<evidence type="ECO:0000256" key="1">
    <source>
        <dbReference type="SAM" id="MobiDB-lite"/>
    </source>
</evidence>
<dbReference type="OrthoDB" id="265224at2"/>
<proteinExistence type="predicted"/>
<gene>
    <name evidence="3" type="ORF">SAMN05660209_00080</name>
</gene>
<feature type="transmembrane region" description="Helical" evidence="2">
    <location>
        <begin position="99"/>
        <end position="120"/>
    </location>
</feature>
<dbReference type="STRING" id="1137993.SAMN05660209_00080"/>
<evidence type="ECO:0000313" key="4">
    <source>
        <dbReference type="Proteomes" id="UP000198921"/>
    </source>
</evidence>
<dbReference type="RefSeq" id="WP_091150322.1">
    <property type="nucleotide sequence ID" value="NZ_FNOT01000001.1"/>
</dbReference>
<dbReference type="AlphaFoldDB" id="A0A1H3AKK5"/>
<dbReference type="EMBL" id="FNOT01000001">
    <property type="protein sequence ID" value="SDX29981.1"/>
    <property type="molecule type" value="Genomic_DNA"/>
</dbReference>
<name>A0A1H3AKK5_9ACTN</name>
<keyword evidence="2" id="KW-0812">Transmembrane</keyword>
<keyword evidence="2" id="KW-0472">Membrane</keyword>
<feature type="transmembrane region" description="Helical" evidence="2">
    <location>
        <begin position="135"/>
        <end position="153"/>
    </location>
</feature>
<reference evidence="4" key="1">
    <citation type="submission" date="2016-10" db="EMBL/GenBank/DDBJ databases">
        <authorList>
            <person name="Varghese N."/>
            <person name="Submissions S."/>
        </authorList>
    </citation>
    <scope>NUCLEOTIDE SEQUENCE [LARGE SCALE GENOMIC DNA]</scope>
    <source>
        <strain evidence="4">DSM 45422</strain>
    </source>
</reference>
<evidence type="ECO:0008006" key="5">
    <source>
        <dbReference type="Google" id="ProtNLM"/>
    </source>
</evidence>
<feature type="transmembrane region" description="Helical" evidence="2">
    <location>
        <begin position="30"/>
        <end position="49"/>
    </location>
</feature>
<keyword evidence="4" id="KW-1185">Reference proteome</keyword>
<sequence>MEPLSPRGLPPIGRKLEAATLRLAAQHSTLLLRTSLGIVFLWFALPKFVPGLSPADQLAQDTIAVLTGGLVTGDTARVLLAVLETAIALGLLTGRFLRLTLLALFAQMAGTLTPLVLFWHDMWTAPLVPGIEGQYIIKNLVLIAAAITITGSLPHAGRRGRSQEAPAATATAGVRADTPVA</sequence>
<protein>
    <recommendedName>
        <fullName evidence="5">DoxX protein</fullName>
    </recommendedName>
</protein>
<dbReference type="Proteomes" id="UP000198921">
    <property type="component" value="Unassembled WGS sequence"/>
</dbReference>